<evidence type="ECO:0000313" key="2">
    <source>
        <dbReference type="EMBL" id="SFF46731.1"/>
    </source>
</evidence>
<protein>
    <submittedName>
        <fullName evidence="2">Uncharacterized protein</fullName>
    </submittedName>
</protein>
<gene>
    <name evidence="2" type="ORF">SAMN04488541_10385</name>
</gene>
<dbReference type="Proteomes" id="UP000199513">
    <property type="component" value="Unassembled WGS sequence"/>
</dbReference>
<dbReference type="EMBL" id="FONY01000038">
    <property type="protein sequence ID" value="SFF46731.1"/>
    <property type="molecule type" value="Genomic_DNA"/>
</dbReference>
<evidence type="ECO:0000256" key="1">
    <source>
        <dbReference type="SAM" id="Phobius"/>
    </source>
</evidence>
<dbReference type="AlphaFoldDB" id="A0A1I2J1W0"/>
<keyword evidence="3" id="KW-1185">Reference proteome</keyword>
<dbReference type="STRING" id="1003.SAMN04488541_10385"/>
<reference evidence="2 3" key="1">
    <citation type="submission" date="2016-10" db="EMBL/GenBank/DDBJ databases">
        <authorList>
            <person name="de Groot N.N."/>
        </authorList>
    </citation>
    <scope>NUCLEOTIDE SEQUENCE [LARGE SCALE GENOMIC DNA]</scope>
    <source>
        <strain>GEY</strain>
        <strain evidence="3">DSM 9560</strain>
    </source>
</reference>
<sequence>MNYKILFASISIFICIVLIVIHIFIQPISKYMMGMVYFLNAISIGYITYINYHIYKKNSSF</sequence>
<organism evidence="2 3">
    <name type="scientific">Thermoflexibacter ruber</name>
    <dbReference type="NCBI Taxonomy" id="1003"/>
    <lineage>
        <taxon>Bacteria</taxon>
        <taxon>Pseudomonadati</taxon>
        <taxon>Bacteroidota</taxon>
        <taxon>Cytophagia</taxon>
        <taxon>Cytophagales</taxon>
        <taxon>Thermoflexibacteraceae</taxon>
        <taxon>Thermoflexibacter</taxon>
    </lineage>
</organism>
<feature type="transmembrane region" description="Helical" evidence="1">
    <location>
        <begin position="6"/>
        <end position="25"/>
    </location>
</feature>
<keyword evidence="1" id="KW-1133">Transmembrane helix</keyword>
<keyword evidence="1" id="KW-0812">Transmembrane</keyword>
<feature type="transmembrane region" description="Helical" evidence="1">
    <location>
        <begin position="37"/>
        <end position="55"/>
    </location>
</feature>
<evidence type="ECO:0000313" key="3">
    <source>
        <dbReference type="Proteomes" id="UP000199513"/>
    </source>
</evidence>
<accession>A0A1I2J1W0</accession>
<name>A0A1I2J1W0_9BACT</name>
<proteinExistence type="predicted"/>
<keyword evidence="1" id="KW-0472">Membrane</keyword>